<sequence length="195" mass="22300">MRMHNISSLKQEFLKKWAMGLQTYRASKKDMSIWERKKAIKLSADIAMASTRTANSYWSRALIYNSSKNHCNKVPVEHVLGSESECLVKASTQLVMNNKRVRSKKILKRSCSVRRMKKILAVPQVGLASSIAKRLVKKRTQVLKSLLPGGEFMDEFSLIKETLDYIVSLRVQVDVMQQLADATDRLNRSKVINKE</sequence>
<gene>
    <name evidence="4" type="ORF">ILEXP_LOCUS7742</name>
</gene>
<dbReference type="AlphaFoldDB" id="A0ABC8R5K9"/>
<keyword evidence="2" id="KW-0804">Transcription</keyword>
<organism evidence="4 5">
    <name type="scientific">Ilex paraguariensis</name>
    <name type="common">yerba mate</name>
    <dbReference type="NCBI Taxonomy" id="185542"/>
    <lineage>
        <taxon>Eukaryota</taxon>
        <taxon>Viridiplantae</taxon>
        <taxon>Streptophyta</taxon>
        <taxon>Embryophyta</taxon>
        <taxon>Tracheophyta</taxon>
        <taxon>Spermatophyta</taxon>
        <taxon>Magnoliopsida</taxon>
        <taxon>eudicotyledons</taxon>
        <taxon>Gunneridae</taxon>
        <taxon>Pentapetalae</taxon>
        <taxon>asterids</taxon>
        <taxon>campanulids</taxon>
        <taxon>Aquifoliales</taxon>
        <taxon>Aquifoliaceae</taxon>
        <taxon>Ilex</taxon>
    </lineage>
</organism>
<comment type="caution">
    <text evidence="4">The sequence shown here is derived from an EMBL/GenBank/DDBJ whole genome shotgun (WGS) entry which is preliminary data.</text>
</comment>
<evidence type="ECO:0000259" key="3">
    <source>
        <dbReference type="Pfam" id="PF26576"/>
    </source>
</evidence>
<accession>A0ABC8R5K9</accession>
<dbReference type="PANTHER" id="PTHR33124">
    <property type="entry name" value="TRANSCRIPTION FACTOR IBH1-LIKE 1"/>
    <property type="match status" value="1"/>
</dbReference>
<feature type="domain" description="IBH1-like N-terminal" evidence="3">
    <location>
        <begin position="7"/>
        <end position="69"/>
    </location>
</feature>
<dbReference type="InterPro" id="IPR044660">
    <property type="entry name" value="IBH1-like"/>
</dbReference>
<keyword evidence="5" id="KW-1185">Reference proteome</keyword>
<evidence type="ECO:0000313" key="5">
    <source>
        <dbReference type="Proteomes" id="UP001642360"/>
    </source>
</evidence>
<evidence type="ECO:0000256" key="2">
    <source>
        <dbReference type="ARBA" id="ARBA00023163"/>
    </source>
</evidence>
<proteinExistence type="predicted"/>
<dbReference type="PANTHER" id="PTHR33124:SF5">
    <property type="entry name" value="TRANSCRIPTION FACTOR IBH1-LIKE 1"/>
    <property type="match status" value="1"/>
</dbReference>
<protein>
    <recommendedName>
        <fullName evidence="3">IBH1-like N-terminal domain-containing protein</fullName>
    </recommendedName>
</protein>
<reference evidence="4 5" key="1">
    <citation type="submission" date="2024-02" db="EMBL/GenBank/DDBJ databases">
        <authorList>
            <person name="Vignale AGUSTIN F."/>
            <person name="Sosa J E."/>
            <person name="Modenutti C."/>
        </authorList>
    </citation>
    <scope>NUCLEOTIDE SEQUENCE [LARGE SCALE GENOMIC DNA]</scope>
</reference>
<keyword evidence="1" id="KW-0805">Transcription regulation</keyword>
<name>A0ABC8R5K9_9AQUA</name>
<dbReference type="InterPro" id="IPR059002">
    <property type="entry name" value="IBH1_N"/>
</dbReference>
<evidence type="ECO:0000313" key="4">
    <source>
        <dbReference type="EMBL" id="CAK9140299.1"/>
    </source>
</evidence>
<dbReference type="Proteomes" id="UP001642360">
    <property type="component" value="Unassembled WGS sequence"/>
</dbReference>
<dbReference type="EMBL" id="CAUOFW020001032">
    <property type="protein sequence ID" value="CAK9140299.1"/>
    <property type="molecule type" value="Genomic_DNA"/>
</dbReference>
<dbReference type="Pfam" id="PF26576">
    <property type="entry name" value="IBH1_N"/>
    <property type="match status" value="1"/>
</dbReference>
<evidence type="ECO:0000256" key="1">
    <source>
        <dbReference type="ARBA" id="ARBA00023015"/>
    </source>
</evidence>